<keyword evidence="1" id="KW-0812">Transmembrane</keyword>
<organism evidence="2 3">
    <name type="scientific">Mucuna pruriens</name>
    <name type="common">Velvet bean</name>
    <name type="synonym">Dolichos pruriens</name>
    <dbReference type="NCBI Taxonomy" id="157652"/>
    <lineage>
        <taxon>Eukaryota</taxon>
        <taxon>Viridiplantae</taxon>
        <taxon>Streptophyta</taxon>
        <taxon>Embryophyta</taxon>
        <taxon>Tracheophyta</taxon>
        <taxon>Spermatophyta</taxon>
        <taxon>Magnoliopsida</taxon>
        <taxon>eudicotyledons</taxon>
        <taxon>Gunneridae</taxon>
        <taxon>Pentapetalae</taxon>
        <taxon>rosids</taxon>
        <taxon>fabids</taxon>
        <taxon>Fabales</taxon>
        <taxon>Fabaceae</taxon>
        <taxon>Papilionoideae</taxon>
        <taxon>50 kb inversion clade</taxon>
        <taxon>NPAAA clade</taxon>
        <taxon>indigoferoid/millettioid clade</taxon>
        <taxon>Phaseoleae</taxon>
        <taxon>Mucuna</taxon>
    </lineage>
</organism>
<evidence type="ECO:0000313" key="3">
    <source>
        <dbReference type="Proteomes" id="UP000257109"/>
    </source>
</evidence>
<proteinExistence type="predicted"/>
<dbReference type="EMBL" id="QJKJ01005361">
    <property type="protein sequence ID" value="RDX90577.1"/>
    <property type="molecule type" value="Genomic_DNA"/>
</dbReference>
<feature type="transmembrane region" description="Helical" evidence="1">
    <location>
        <begin position="46"/>
        <end position="67"/>
    </location>
</feature>
<dbReference type="AlphaFoldDB" id="A0A371GJ52"/>
<keyword evidence="3" id="KW-1185">Reference proteome</keyword>
<evidence type="ECO:0000256" key="1">
    <source>
        <dbReference type="SAM" id="Phobius"/>
    </source>
</evidence>
<evidence type="ECO:0000313" key="2">
    <source>
        <dbReference type="EMBL" id="RDX90577.1"/>
    </source>
</evidence>
<sequence>MSLPLLLLWLLLIICKFTFGIVYSLVPILSHSHLKSNITKDEYHSLAIVTAEIVWVILYLLILFFSLEQNTSSWIYTVQGQNSK</sequence>
<feature type="transmembrane region" description="Helical" evidence="1">
    <location>
        <begin position="6"/>
        <end position="26"/>
    </location>
</feature>
<name>A0A371GJ52_MUCPR</name>
<reference evidence="2" key="1">
    <citation type="submission" date="2018-05" db="EMBL/GenBank/DDBJ databases">
        <title>Draft genome of Mucuna pruriens seed.</title>
        <authorList>
            <person name="Nnadi N.E."/>
            <person name="Vos R."/>
            <person name="Hasami M.H."/>
            <person name="Devisetty U.K."/>
            <person name="Aguiy J.C."/>
        </authorList>
    </citation>
    <scope>NUCLEOTIDE SEQUENCE [LARGE SCALE GENOMIC DNA]</scope>
    <source>
        <strain evidence="2">JCA_2017</strain>
    </source>
</reference>
<keyword evidence="1" id="KW-1133">Transmembrane helix</keyword>
<accession>A0A371GJ52</accession>
<comment type="caution">
    <text evidence="2">The sequence shown here is derived from an EMBL/GenBank/DDBJ whole genome shotgun (WGS) entry which is preliminary data.</text>
</comment>
<feature type="non-terminal residue" evidence="2">
    <location>
        <position position="1"/>
    </location>
</feature>
<dbReference type="Proteomes" id="UP000257109">
    <property type="component" value="Unassembled WGS sequence"/>
</dbReference>
<gene>
    <name evidence="2" type="ORF">CR513_27547</name>
</gene>
<protein>
    <submittedName>
        <fullName evidence="2">Uncharacterized protein</fullName>
    </submittedName>
</protein>
<keyword evidence="1" id="KW-0472">Membrane</keyword>